<dbReference type="OrthoDB" id="5983572at2759"/>
<name>A0A1X2HSD6_SYNRA</name>
<dbReference type="InterPro" id="IPR035522">
    <property type="entry name" value="Sho1_SH3"/>
</dbReference>
<sequence length="253" mass="27140">MFDINRLTENIFLITSAALAICAWIIALGGAAAFAKSGVVWWIIVYELLLLVGTVLVFMSGTFLHYRMVLLALLAISISLLTTQIDAGLAVAHMQGGAGAFAAGYIILIIVQFLWVFVFGSEPNSYLGRFGHGWSSMNNSVEHHGMSEKITTPPQVQHAGDKTMVDYPAVATGVAGGSAAASHPAAASTAPQPNLDYAERVEALHDYDASPDDPNELSFKKGEALDVVERKGNWWQARKLDGTVGIIPSNYFA</sequence>
<gene>
    <name evidence="12" type="ORF">BCR43DRAFT_481477</name>
</gene>
<feature type="domain" description="SH3" evidence="11">
    <location>
        <begin position="196"/>
        <end position="253"/>
    </location>
</feature>
<keyword evidence="7" id="KW-0346">Stress response</keyword>
<evidence type="ECO:0000256" key="6">
    <source>
        <dbReference type="ARBA" id="ARBA00022989"/>
    </source>
</evidence>
<evidence type="ECO:0000259" key="11">
    <source>
        <dbReference type="PROSITE" id="PS50002"/>
    </source>
</evidence>
<dbReference type="PROSITE" id="PS50002">
    <property type="entry name" value="SH3"/>
    <property type="match status" value="1"/>
</dbReference>
<evidence type="ECO:0000256" key="10">
    <source>
        <dbReference type="SAM" id="Phobius"/>
    </source>
</evidence>
<dbReference type="PANTHER" id="PTHR15735:SF20">
    <property type="entry name" value="HIGH OSMOLARITY SIGNALING PROTEIN SHO1"/>
    <property type="match status" value="1"/>
</dbReference>
<comment type="subcellular location">
    <subcellularLocation>
        <location evidence="1">Cell membrane</location>
        <topology evidence="1">Multi-pass membrane protein</topology>
    </subcellularLocation>
</comment>
<dbReference type="InParanoid" id="A0A1X2HSD6"/>
<evidence type="ECO:0000256" key="4">
    <source>
        <dbReference type="ARBA" id="ARBA00022475"/>
    </source>
</evidence>
<comment type="caution">
    <text evidence="12">The sequence shown here is derived from an EMBL/GenBank/DDBJ whole genome shotgun (WGS) entry which is preliminary data.</text>
</comment>
<accession>A0A1X2HSD6</accession>
<feature type="transmembrane region" description="Helical" evidence="10">
    <location>
        <begin position="70"/>
        <end position="92"/>
    </location>
</feature>
<dbReference type="SUPFAM" id="SSF50044">
    <property type="entry name" value="SH3-domain"/>
    <property type="match status" value="1"/>
</dbReference>
<dbReference type="InterPro" id="IPR001452">
    <property type="entry name" value="SH3_domain"/>
</dbReference>
<keyword evidence="4" id="KW-1003">Cell membrane</keyword>
<evidence type="ECO:0000313" key="12">
    <source>
        <dbReference type="EMBL" id="ORZ02394.1"/>
    </source>
</evidence>
<organism evidence="12 13">
    <name type="scientific">Syncephalastrum racemosum</name>
    <name type="common">Filamentous fungus</name>
    <dbReference type="NCBI Taxonomy" id="13706"/>
    <lineage>
        <taxon>Eukaryota</taxon>
        <taxon>Fungi</taxon>
        <taxon>Fungi incertae sedis</taxon>
        <taxon>Mucoromycota</taxon>
        <taxon>Mucoromycotina</taxon>
        <taxon>Mucoromycetes</taxon>
        <taxon>Mucorales</taxon>
        <taxon>Syncephalastraceae</taxon>
        <taxon>Syncephalastrum</taxon>
    </lineage>
</organism>
<dbReference type="OMA" id="NIVWIFY"/>
<evidence type="ECO:0000256" key="8">
    <source>
        <dbReference type="ARBA" id="ARBA00023136"/>
    </source>
</evidence>
<dbReference type="EMBL" id="MCGN01000001">
    <property type="protein sequence ID" value="ORZ02394.1"/>
    <property type="molecule type" value="Genomic_DNA"/>
</dbReference>
<dbReference type="PRINTS" id="PR00452">
    <property type="entry name" value="SH3DOMAIN"/>
</dbReference>
<dbReference type="Gene3D" id="2.30.30.40">
    <property type="entry name" value="SH3 Domains"/>
    <property type="match status" value="1"/>
</dbReference>
<keyword evidence="5 10" id="KW-0812">Transmembrane</keyword>
<evidence type="ECO:0000256" key="2">
    <source>
        <dbReference type="ARBA" id="ARBA00009739"/>
    </source>
</evidence>
<dbReference type="Proteomes" id="UP000242180">
    <property type="component" value="Unassembled WGS sequence"/>
</dbReference>
<dbReference type="CDD" id="cd11855">
    <property type="entry name" value="SH3_Sho1p"/>
    <property type="match status" value="1"/>
</dbReference>
<dbReference type="InterPro" id="IPR036028">
    <property type="entry name" value="SH3-like_dom_sf"/>
</dbReference>
<dbReference type="SMART" id="SM00326">
    <property type="entry name" value="SH3"/>
    <property type="match status" value="1"/>
</dbReference>
<evidence type="ECO:0000256" key="3">
    <source>
        <dbReference type="ARBA" id="ARBA00022443"/>
    </source>
</evidence>
<comment type="similarity">
    <text evidence="2">Belongs to the SHO1 family.</text>
</comment>
<keyword evidence="8 10" id="KW-0472">Membrane</keyword>
<keyword evidence="3 9" id="KW-0728">SH3 domain</keyword>
<feature type="transmembrane region" description="Helical" evidence="10">
    <location>
        <begin position="98"/>
        <end position="119"/>
    </location>
</feature>
<evidence type="ECO:0000313" key="13">
    <source>
        <dbReference type="Proteomes" id="UP000242180"/>
    </source>
</evidence>
<dbReference type="GO" id="GO:0030833">
    <property type="term" value="P:regulation of actin filament polymerization"/>
    <property type="evidence" value="ECO:0007669"/>
    <property type="project" value="TreeGrafter"/>
</dbReference>
<proteinExistence type="inferred from homology"/>
<evidence type="ECO:0000256" key="7">
    <source>
        <dbReference type="ARBA" id="ARBA00023016"/>
    </source>
</evidence>
<keyword evidence="13" id="KW-1185">Reference proteome</keyword>
<evidence type="ECO:0000256" key="1">
    <source>
        <dbReference type="ARBA" id="ARBA00004651"/>
    </source>
</evidence>
<protein>
    <recommendedName>
        <fullName evidence="11">SH3 domain-containing protein</fullName>
    </recommendedName>
</protein>
<feature type="transmembrane region" description="Helical" evidence="10">
    <location>
        <begin position="12"/>
        <end position="33"/>
    </location>
</feature>
<dbReference type="Pfam" id="PF00018">
    <property type="entry name" value="SH3_1"/>
    <property type="match status" value="1"/>
</dbReference>
<evidence type="ECO:0000256" key="9">
    <source>
        <dbReference type="PROSITE-ProRule" id="PRU00192"/>
    </source>
</evidence>
<evidence type="ECO:0000256" key="5">
    <source>
        <dbReference type="ARBA" id="ARBA00022692"/>
    </source>
</evidence>
<dbReference type="STRING" id="13706.A0A1X2HSD6"/>
<dbReference type="PANTHER" id="PTHR15735">
    <property type="entry name" value="FCH AND DOUBLE SH3 DOMAINS PROTEIN"/>
    <property type="match status" value="1"/>
</dbReference>
<dbReference type="AlphaFoldDB" id="A0A1X2HSD6"/>
<dbReference type="GO" id="GO:0005886">
    <property type="term" value="C:plasma membrane"/>
    <property type="evidence" value="ECO:0007669"/>
    <property type="project" value="UniProtKB-SubCell"/>
</dbReference>
<keyword evidence="6 10" id="KW-1133">Transmembrane helix</keyword>
<reference evidence="12 13" key="1">
    <citation type="submission" date="2016-07" db="EMBL/GenBank/DDBJ databases">
        <title>Pervasive Adenine N6-methylation of Active Genes in Fungi.</title>
        <authorList>
            <consortium name="DOE Joint Genome Institute"/>
            <person name="Mondo S.J."/>
            <person name="Dannebaum R.O."/>
            <person name="Kuo R.C."/>
            <person name="Labutti K."/>
            <person name="Haridas S."/>
            <person name="Kuo A."/>
            <person name="Salamov A."/>
            <person name="Ahrendt S.R."/>
            <person name="Lipzen A."/>
            <person name="Sullivan W."/>
            <person name="Andreopoulos W.B."/>
            <person name="Clum A."/>
            <person name="Lindquist E."/>
            <person name="Daum C."/>
            <person name="Ramamoorthy G.K."/>
            <person name="Gryganskyi A."/>
            <person name="Culley D."/>
            <person name="Magnuson J.K."/>
            <person name="James T.Y."/>
            <person name="O'Malley M.A."/>
            <person name="Stajich J.E."/>
            <person name="Spatafora J.W."/>
            <person name="Visel A."/>
            <person name="Grigoriev I.V."/>
        </authorList>
    </citation>
    <scope>NUCLEOTIDE SEQUENCE [LARGE SCALE GENOMIC DNA]</scope>
    <source>
        <strain evidence="12 13">NRRL 2496</strain>
    </source>
</reference>
<feature type="transmembrane region" description="Helical" evidence="10">
    <location>
        <begin position="39"/>
        <end position="58"/>
    </location>
</feature>